<dbReference type="Proteomes" id="UP000029640">
    <property type="component" value="Unassembled WGS sequence"/>
</dbReference>
<dbReference type="AlphaFoldDB" id="A0A095VSJ6"/>
<name>A0A095VSJ6_9GAMM</name>
<sequence>MVDENASYPPVRPVIFALHNPYPACYRQLPREPTELTLA</sequence>
<evidence type="ECO:0000313" key="2">
    <source>
        <dbReference type="Proteomes" id="UP000029640"/>
    </source>
</evidence>
<keyword evidence="2" id="KW-1185">Reference proteome</keyword>
<accession>A0A095VSJ6</accession>
<reference evidence="1 2" key="1">
    <citation type="journal article" date="2014" name="Genome Announc.">
        <title>Genome Sequence of Gammaproteobacterial Pseudohaliea rubra Type Strain DSM 19751, Isolated from Coastal Seawater of the Mediterranean Sea.</title>
        <authorList>
            <person name="Spring S."/>
            <person name="Fiebig A."/>
            <person name="Riedel T."/>
            <person name="Goker M."/>
            <person name="Klenk H.P."/>
        </authorList>
    </citation>
    <scope>NUCLEOTIDE SEQUENCE [LARGE SCALE GENOMIC DNA]</scope>
    <source>
        <strain evidence="1 2">DSM 19751</strain>
    </source>
</reference>
<dbReference type="STRING" id="1265313.HRUBRA_00962"/>
<proteinExistence type="predicted"/>
<organism evidence="1 2">
    <name type="scientific">Pseudohaliea rubra DSM 19751</name>
    <dbReference type="NCBI Taxonomy" id="1265313"/>
    <lineage>
        <taxon>Bacteria</taxon>
        <taxon>Pseudomonadati</taxon>
        <taxon>Pseudomonadota</taxon>
        <taxon>Gammaproteobacteria</taxon>
        <taxon>Cellvibrionales</taxon>
        <taxon>Halieaceae</taxon>
        <taxon>Pseudohaliea</taxon>
    </lineage>
</organism>
<gene>
    <name evidence="1" type="ORF">HRUBRA_00962</name>
</gene>
<dbReference type="EMBL" id="AUVB01000026">
    <property type="protein sequence ID" value="KGE04437.1"/>
    <property type="molecule type" value="Genomic_DNA"/>
</dbReference>
<protein>
    <submittedName>
        <fullName evidence="1">Uncharacterized protein</fullName>
    </submittedName>
</protein>
<comment type="caution">
    <text evidence="1">The sequence shown here is derived from an EMBL/GenBank/DDBJ whole genome shotgun (WGS) entry which is preliminary data.</text>
</comment>
<dbReference type="HOGENOM" id="CLU_3310694_0_0_6"/>
<evidence type="ECO:0000313" key="1">
    <source>
        <dbReference type="EMBL" id="KGE04437.1"/>
    </source>
</evidence>